<feature type="transmembrane region" description="Helical" evidence="5">
    <location>
        <begin position="461"/>
        <end position="483"/>
    </location>
</feature>
<feature type="transmembrane region" description="Helical" evidence="5">
    <location>
        <begin position="241"/>
        <end position="274"/>
    </location>
</feature>
<feature type="domain" description="O-antigen ligase-related" evidence="6">
    <location>
        <begin position="351"/>
        <end position="468"/>
    </location>
</feature>
<dbReference type="PANTHER" id="PTHR37422">
    <property type="entry name" value="TEICHURONIC ACID BIOSYNTHESIS PROTEIN TUAE"/>
    <property type="match status" value="1"/>
</dbReference>
<keyword evidence="4 5" id="KW-0472">Membrane</keyword>
<feature type="transmembrane region" description="Helical" evidence="5">
    <location>
        <begin position="320"/>
        <end position="338"/>
    </location>
</feature>
<organism evidence="7 8">
    <name type="scientific">Saccharibacillus alkalitolerans</name>
    <dbReference type="NCBI Taxonomy" id="2705290"/>
    <lineage>
        <taxon>Bacteria</taxon>
        <taxon>Bacillati</taxon>
        <taxon>Bacillota</taxon>
        <taxon>Bacilli</taxon>
        <taxon>Bacillales</taxon>
        <taxon>Paenibacillaceae</taxon>
        <taxon>Saccharibacillus</taxon>
    </lineage>
</organism>
<feature type="transmembrane region" description="Helical" evidence="5">
    <location>
        <begin position="210"/>
        <end position="229"/>
    </location>
</feature>
<dbReference type="Proteomes" id="UP000800303">
    <property type="component" value="Unassembled WGS sequence"/>
</dbReference>
<proteinExistence type="predicted"/>
<evidence type="ECO:0000256" key="5">
    <source>
        <dbReference type="SAM" id="Phobius"/>
    </source>
</evidence>
<keyword evidence="3 5" id="KW-1133">Transmembrane helix</keyword>
<feature type="transmembrane region" description="Helical" evidence="5">
    <location>
        <begin position="359"/>
        <end position="378"/>
    </location>
</feature>
<protein>
    <submittedName>
        <fullName evidence="7">Polymerase</fullName>
    </submittedName>
</protein>
<dbReference type="InterPro" id="IPR007016">
    <property type="entry name" value="O-antigen_ligase-rel_domated"/>
</dbReference>
<keyword evidence="8" id="KW-1185">Reference proteome</keyword>
<evidence type="ECO:0000259" key="6">
    <source>
        <dbReference type="Pfam" id="PF04932"/>
    </source>
</evidence>
<gene>
    <name evidence="7" type="ORF">GYN08_12115</name>
</gene>
<dbReference type="EMBL" id="JAAFGS010000004">
    <property type="protein sequence ID" value="NGZ76063.1"/>
    <property type="molecule type" value="Genomic_DNA"/>
</dbReference>
<feature type="transmembrane region" description="Helical" evidence="5">
    <location>
        <begin position="117"/>
        <end position="138"/>
    </location>
</feature>
<feature type="transmembrane region" description="Helical" evidence="5">
    <location>
        <begin position="281"/>
        <end position="300"/>
    </location>
</feature>
<accession>A0ABX0F6X4</accession>
<feature type="transmembrane region" description="Helical" evidence="5">
    <location>
        <begin position="150"/>
        <end position="167"/>
    </location>
</feature>
<evidence type="ECO:0000256" key="3">
    <source>
        <dbReference type="ARBA" id="ARBA00022989"/>
    </source>
</evidence>
<evidence type="ECO:0000313" key="8">
    <source>
        <dbReference type="Proteomes" id="UP000800303"/>
    </source>
</evidence>
<feature type="transmembrane region" description="Helical" evidence="5">
    <location>
        <begin position="29"/>
        <end position="47"/>
    </location>
</feature>
<dbReference type="PANTHER" id="PTHR37422:SF13">
    <property type="entry name" value="LIPOPOLYSACCHARIDE BIOSYNTHESIS PROTEIN PA4999-RELATED"/>
    <property type="match status" value="1"/>
</dbReference>
<reference evidence="7 8" key="1">
    <citation type="submission" date="2020-01" db="EMBL/GenBank/DDBJ databases">
        <title>Polyphasic characterisation and genomic insights into a novel alkali tolerant bacterium VR-M41.</title>
        <authorList>
            <person name="Vemuluri V.R."/>
        </authorList>
    </citation>
    <scope>NUCLEOTIDE SEQUENCE [LARGE SCALE GENOMIC DNA]</scope>
    <source>
        <strain evidence="7 8">VR-M41</strain>
    </source>
</reference>
<keyword evidence="2 5" id="KW-0812">Transmembrane</keyword>
<comment type="subcellular location">
    <subcellularLocation>
        <location evidence="1">Membrane</location>
        <topology evidence="1">Multi-pass membrane protein</topology>
    </subcellularLocation>
</comment>
<feature type="transmembrane region" description="Helical" evidence="5">
    <location>
        <begin position="495"/>
        <end position="510"/>
    </location>
</feature>
<sequence>MTNQVYGNMYDESSKKERISIEQMGNSSMLLWTLIPALIIFLIWAPFQQGLFNGQGLTFEPSLFRGVICAGVLLLLCVAAFAKHLTLLNQRDITAIAVWLLPLMYAVSLISAASHSLAMNMLLIMCANAAFFVIGLFLMQHPLANKIMRVTLLWTTYLIVIFGLLNWLGQRTFSGSLVGWFTQIVTGGVYKDAVMTDSNGLRLTSVFQYANTYAAFLMAMLFVVLFTVARTNRWWDRAIHAFMLVPIILSIALTLSRGGLVMLPVAFLIVLLLLKPAQQLIWIINLLISAAAAFAVLGPLTELGLQLNQVYNGSDAFKAWGILIAASLANALLLWAVGRYVQPLLERKLEGWSSRKTSSLWLPLGGLVVAALLALLVIGTSVKNVLPENIRTRVENINFQQHSVLERITFYKDSLKVVKDYPVIGAGGGAWAVLYEKYQNNPYISNQAHNYFLQSLDETGIVGFVIFMAFLLYLFVQYLRRYFRMEAGERKDSHFFYFLIAFSILLHSILDFNMSYMYISLLVFFSLGGMAAGIVPVPFGKTKAEAAEKKKNNSLLGSSKGLAGGNSTGKSGSWLPGLYTLLAGILGVVMIVVAARYLVASNSAIKATNMLDSGVQQTYEDVRQPLDETLDIRNTYPVTAAQLAAVLQNVYSQTQDEMYIKEADELLQKALKAEPYDKNLINQMIYSYQLRGDQKAAFDLMSDSLDKYVWDASWYERVIQSAFNESYQAFNAQDTASMQYYANRGIEAYNRLLAGVEDLKNLPEGQMQGREFAASRSMQQNAGKLMYFNGQTQESADLLKSILTDDYADPANQEAALWYLVALNKLGDSDPSVLKGLTAAAPGMQEQLKQLEAVQF</sequence>
<comment type="caution">
    <text evidence="7">The sequence shown here is derived from an EMBL/GenBank/DDBJ whole genome shotgun (WGS) entry which is preliminary data.</text>
</comment>
<dbReference type="InterPro" id="IPR051533">
    <property type="entry name" value="WaaL-like"/>
</dbReference>
<name>A0ABX0F6X4_9BACL</name>
<evidence type="ECO:0000256" key="2">
    <source>
        <dbReference type="ARBA" id="ARBA00022692"/>
    </source>
</evidence>
<evidence type="ECO:0000256" key="1">
    <source>
        <dbReference type="ARBA" id="ARBA00004141"/>
    </source>
</evidence>
<evidence type="ECO:0000313" key="7">
    <source>
        <dbReference type="EMBL" id="NGZ76063.1"/>
    </source>
</evidence>
<feature type="transmembrane region" description="Helical" evidence="5">
    <location>
        <begin position="93"/>
        <end position="111"/>
    </location>
</feature>
<feature type="transmembrane region" description="Helical" evidence="5">
    <location>
        <begin position="516"/>
        <end position="539"/>
    </location>
</feature>
<evidence type="ECO:0000256" key="4">
    <source>
        <dbReference type="ARBA" id="ARBA00023136"/>
    </source>
</evidence>
<dbReference type="Pfam" id="PF04932">
    <property type="entry name" value="Wzy_C"/>
    <property type="match status" value="1"/>
</dbReference>
<feature type="transmembrane region" description="Helical" evidence="5">
    <location>
        <begin position="578"/>
        <end position="599"/>
    </location>
</feature>
<feature type="transmembrane region" description="Helical" evidence="5">
    <location>
        <begin position="62"/>
        <end position="81"/>
    </location>
</feature>